<organism evidence="1 2">
    <name type="scientific">Halteria grandinella</name>
    <dbReference type="NCBI Taxonomy" id="5974"/>
    <lineage>
        <taxon>Eukaryota</taxon>
        <taxon>Sar</taxon>
        <taxon>Alveolata</taxon>
        <taxon>Ciliophora</taxon>
        <taxon>Intramacronucleata</taxon>
        <taxon>Spirotrichea</taxon>
        <taxon>Stichotrichia</taxon>
        <taxon>Sporadotrichida</taxon>
        <taxon>Halteriidae</taxon>
        <taxon>Halteria</taxon>
    </lineage>
</organism>
<sequence>MLCLFIGSFSNIEAFLINIQTRQLNKIIRHVAFSNWYSKGNRRMIPFRKVIQRAPINRYLIGSFWLSLQSICVYISRMLFKNYLLITWEIPQFSNTFFIPDYEYILSIHPSMRQAS</sequence>
<keyword evidence="2" id="KW-1185">Reference proteome</keyword>
<dbReference type="Proteomes" id="UP000785679">
    <property type="component" value="Unassembled WGS sequence"/>
</dbReference>
<proteinExistence type="predicted"/>
<evidence type="ECO:0000313" key="2">
    <source>
        <dbReference type="Proteomes" id="UP000785679"/>
    </source>
</evidence>
<dbReference type="EMBL" id="RRYP01007238">
    <property type="protein sequence ID" value="TNV80645.1"/>
    <property type="molecule type" value="Genomic_DNA"/>
</dbReference>
<accession>A0A8J8T3N4</accession>
<gene>
    <name evidence="1" type="ORF">FGO68_gene1256</name>
</gene>
<reference evidence="1" key="1">
    <citation type="submission" date="2019-06" db="EMBL/GenBank/DDBJ databases">
        <authorList>
            <person name="Zheng W."/>
        </authorList>
    </citation>
    <scope>NUCLEOTIDE SEQUENCE</scope>
    <source>
        <strain evidence="1">QDHG01</strain>
    </source>
</reference>
<dbReference type="AlphaFoldDB" id="A0A8J8T3N4"/>
<name>A0A8J8T3N4_HALGN</name>
<comment type="caution">
    <text evidence="1">The sequence shown here is derived from an EMBL/GenBank/DDBJ whole genome shotgun (WGS) entry which is preliminary data.</text>
</comment>
<protein>
    <submittedName>
        <fullName evidence="1">Uncharacterized protein</fullName>
    </submittedName>
</protein>
<evidence type="ECO:0000313" key="1">
    <source>
        <dbReference type="EMBL" id="TNV80645.1"/>
    </source>
</evidence>